<sequence>MIPEFKSLSETEIGLFEKTPAMITILIAGADEHISNRELQEAIALTKMKQKRARIELISYYNWVAPNFESILDDLLESYPSDPEVRSKIIIEELGKLNDIIPKLDKRWAGQFVESMRDIAKKVAESSGGVFGYLSIGYEESKLIDLKMIKMPV</sequence>
<proteinExistence type="predicted"/>
<dbReference type="EMBL" id="BMEC01000011">
    <property type="protein sequence ID" value="GGC44826.1"/>
    <property type="molecule type" value="Genomic_DNA"/>
</dbReference>
<accession>A0ABQ1MQ92</accession>
<comment type="caution">
    <text evidence="1">The sequence shown here is derived from an EMBL/GenBank/DDBJ whole genome shotgun (WGS) entry which is preliminary data.</text>
</comment>
<dbReference type="RefSeq" id="WP_188465574.1">
    <property type="nucleotide sequence ID" value="NZ_BAABHU010000011.1"/>
</dbReference>
<protein>
    <submittedName>
        <fullName evidence="1">Uncharacterized protein</fullName>
    </submittedName>
</protein>
<keyword evidence="2" id="KW-1185">Reference proteome</keyword>
<reference evidence="2" key="1">
    <citation type="journal article" date="2019" name="Int. J. Syst. Evol. Microbiol.">
        <title>The Global Catalogue of Microorganisms (GCM) 10K type strain sequencing project: providing services to taxonomists for standard genome sequencing and annotation.</title>
        <authorList>
            <consortium name="The Broad Institute Genomics Platform"/>
            <consortium name="The Broad Institute Genome Sequencing Center for Infectious Disease"/>
            <person name="Wu L."/>
            <person name="Ma J."/>
        </authorList>
    </citation>
    <scope>NUCLEOTIDE SEQUENCE [LARGE SCALE GENOMIC DNA]</scope>
    <source>
        <strain evidence="2">CGMCC 1.10832</strain>
    </source>
</reference>
<evidence type="ECO:0000313" key="2">
    <source>
        <dbReference type="Proteomes" id="UP000636010"/>
    </source>
</evidence>
<dbReference type="Proteomes" id="UP000636010">
    <property type="component" value="Unassembled WGS sequence"/>
</dbReference>
<organism evidence="1 2">
    <name type="scientific">Marivirga lumbricoides</name>
    <dbReference type="NCBI Taxonomy" id="1046115"/>
    <lineage>
        <taxon>Bacteria</taxon>
        <taxon>Pseudomonadati</taxon>
        <taxon>Bacteroidota</taxon>
        <taxon>Cytophagia</taxon>
        <taxon>Cytophagales</taxon>
        <taxon>Marivirgaceae</taxon>
        <taxon>Marivirga</taxon>
    </lineage>
</organism>
<gene>
    <name evidence="1" type="ORF">GCM10011506_33030</name>
</gene>
<evidence type="ECO:0000313" key="1">
    <source>
        <dbReference type="EMBL" id="GGC44826.1"/>
    </source>
</evidence>
<name>A0ABQ1MQ92_9BACT</name>